<dbReference type="PROSITE" id="PS51257">
    <property type="entry name" value="PROKAR_LIPOPROTEIN"/>
    <property type="match status" value="1"/>
</dbReference>
<evidence type="ECO:0000313" key="1">
    <source>
        <dbReference type="EMBL" id="MCG2616789.1"/>
    </source>
</evidence>
<accession>A0ABS9KWR3</accession>
<name>A0ABS9KWR3_9BACT</name>
<reference evidence="1" key="1">
    <citation type="submission" date="2022-01" db="EMBL/GenBank/DDBJ databases">
        <authorList>
            <person name="Jo J.-H."/>
            <person name="Im W.-T."/>
        </authorList>
    </citation>
    <scope>NUCLEOTIDE SEQUENCE</scope>
    <source>
        <strain evidence="1">NA20</strain>
    </source>
</reference>
<organism evidence="1 2">
    <name type="scientific">Terrimonas ginsenosidimutans</name>
    <dbReference type="NCBI Taxonomy" id="2908004"/>
    <lineage>
        <taxon>Bacteria</taxon>
        <taxon>Pseudomonadati</taxon>
        <taxon>Bacteroidota</taxon>
        <taxon>Chitinophagia</taxon>
        <taxon>Chitinophagales</taxon>
        <taxon>Chitinophagaceae</taxon>
        <taxon>Terrimonas</taxon>
    </lineage>
</organism>
<protein>
    <submittedName>
        <fullName evidence="1">DUF4249 domain-containing protein</fullName>
    </submittedName>
</protein>
<evidence type="ECO:0000313" key="2">
    <source>
        <dbReference type="Proteomes" id="UP001165367"/>
    </source>
</evidence>
<keyword evidence="2" id="KW-1185">Reference proteome</keyword>
<dbReference type="InterPro" id="IPR025345">
    <property type="entry name" value="DUF4249"/>
</dbReference>
<dbReference type="RefSeq" id="WP_237875326.1">
    <property type="nucleotide sequence ID" value="NZ_JAKLTR010000015.1"/>
</dbReference>
<gene>
    <name evidence="1" type="ORF">LZZ85_20995</name>
</gene>
<proteinExistence type="predicted"/>
<dbReference type="EMBL" id="JAKLTR010000015">
    <property type="protein sequence ID" value="MCG2616789.1"/>
    <property type="molecule type" value="Genomic_DNA"/>
</dbReference>
<dbReference type="Proteomes" id="UP001165367">
    <property type="component" value="Unassembled WGS sequence"/>
</dbReference>
<dbReference type="Pfam" id="PF14054">
    <property type="entry name" value="DUF4249"/>
    <property type="match status" value="1"/>
</dbReference>
<comment type="caution">
    <text evidence="1">The sequence shown here is derived from an EMBL/GenBank/DDBJ whole genome shotgun (WGS) entry which is preliminary data.</text>
</comment>
<sequence>MTTGKLIYKPAFNAIIAVSATIFLTSCEKVIDLNLNSSEKRYVVEGIITDQTGARVTLSQTKDFDEDNSLAGVSGATVEMSEAGGAVTTLTESSPGIYTAPGMNGTSGKTYSLSVRVNGQTFTAVSTMPQLVNFDTLYVTDEFLFGENRRTANTEYQDPPGRGQYYRFVQYINGKKEPTIFYQSDEYTDGNYVNNKLFYFPEDDDNEDQKIKTGDQLRIDMFCIDANVYKYWFSLDRSATGESGQATPANPVTNLKGGALGYFSAQTTQTKTITVP</sequence>
<dbReference type="InterPro" id="IPR013783">
    <property type="entry name" value="Ig-like_fold"/>
</dbReference>
<dbReference type="Gene3D" id="2.60.40.10">
    <property type="entry name" value="Immunoglobulins"/>
    <property type="match status" value="1"/>
</dbReference>